<accession>A0A8S9QLW8</accession>
<dbReference type="AlphaFoldDB" id="A0A8S9QLW8"/>
<evidence type="ECO:0000313" key="2">
    <source>
        <dbReference type="Proteomes" id="UP000712600"/>
    </source>
</evidence>
<reference evidence="1" key="1">
    <citation type="submission" date="2019-12" db="EMBL/GenBank/DDBJ databases">
        <title>Genome sequencing and annotation of Brassica cretica.</title>
        <authorList>
            <person name="Studholme D.J."/>
            <person name="Sarris P."/>
        </authorList>
    </citation>
    <scope>NUCLEOTIDE SEQUENCE</scope>
    <source>
        <strain evidence="1">PFS-109/04</strain>
        <tissue evidence="1">Leaf</tissue>
    </source>
</reference>
<dbReference type="EMBL" id="QGKX02001290">
    <property type="protein sequence ID" value="KAF3539184.1"/>
    <property type="molecule type" value="Genomic_DNA"/>
</dbReference>
<dbReference type="Proteomes" id="UP000712600">
    <property type="component" value="Unassembled WGS sequence"/>
</dbReference>
<comment type="caution">
    <text evidence="1">The sequence shown here is derived from an EMBL/GenBank/DDBJ whole genome shotgun (WGS) entry which is preliminary data.</text>
</comment>
<organism evidence="1 2">
    <name type="scientific">Brassica cretica</name>
    <name type="common">Mustard</name>
    <dbReference type="NCBI Taxonomy" id="69181"/>
    <lineage>
        <taxon>Eukaryota</taxon>
        <taxon>Viridiplantae</taxon>
        <taxon>Streptophyta</taxon>
        <taxon>Embryophyta</taxon>
        <taxon>Tracheophyta</taxon>
        <taxon>Spermatophyta</taxon>
        <taxon>Magnoliopsida</taxon>
        <taxon>eudicotyledons</taxon>
        <taxon>Gunneridae</taxon>
        <taxon>Pentapetalae</taxon>
        <taxon>rosids</taxon>
        <taxon>malvids</taxon>
        <taxon>Brassicales</taxon>
        <taxon>Brassicaceae</taxon>
        <taxon>Brassiceae</taxon>
        <taxon>Brassica</taxon>
    </lineage>
</organism>
<proteinExistence type="predicted"/>
<gene>
    <name evidence="1" type="ORF">F2Q69_00023668</name>
</gene>
<sequence length="112" mass="12626">MDPPDKDPDPDILKLSGYPIRPRPRQEWWKIINGDATRKGYTTTGSLYMGDEEALAFFIARLFQFFLARLPSFGLMTLGFGGFHSSASEAFDSASRFFGVDDGFSPRLSRFC</sequence>
<name>A0A8S9QLW8_BRACR</name>
<evidence type="ECO:0000313" key="1">
    <source>
        <dbReference type="EMBL" id="KAF3539184.1"/>
    </source>
</evidence>
<protein>
    <submittedName>
        <fullName evidence="1">Uncharacterized protein</fullName>
    </submittedName>
</protein>